<dbReference type="EMBL" id="JAUSTM010000029">
    <property type="protein sequence ID" value="MDQ0223444.1"/>
    <property type="molecule type" value="Genomic_DNA"/>
</dbReference>
<evidence type="ECO:0000313" key="2">
    <source>
        <dbReference type="EMBL" id="MDQ0223444.1"/>
    </source>
</evidence>
<protein>
    <submittedName>
        <fullName evidence="2">RpiR family glv operon transcriptional regulator</fullName>
    </submittedName>
</protein>
<keyword evidence="3" id="KW-1185">Reference proteome</keyword>
<reference evidence="2 3" key="1">
    <citation type="submission" date="2023-07" db="EMBL/GenBank/DDBJ databases">
        <title>Genomic Encyclopedia of Type Strains, Phase IV (KMG-IV): sequencing the most valuable type-strain genomes for metagenomic binning, comparative biology and taxonomic classification.</title>
        <authorList>
            <person name="Goeker M."/>
        </authorList>
    </citation>
    <scope>NUCLEOTIDE SEQUENCE [LARGE SCALE GENOMIC DNA]</scope>
    <source>
        <strain evidence="2 3">DSM 105143</strain>
    </source>
</reference>
<evidence type="ECO:0000313" key="3">
    <source>
        <dbReference type="Proteomes" id="UP001223079"/>
    </source>
</evidence>
<accession>A0ABT9YUP6</accession>
<gene>
    <name evidence="2" type="ORF">J2S23_002020</name>
</gene>
<dbReference type="InterPro" id="IPR009057">
    <property type="entry name" value="Homeodomain-like_sf"/>
</dbReference>
<dbReference type="PANTHER" id="PTHR30514:SF1">
    <property type="entry name" value="HTH-TYPE TRANSCRIPTIONAL REGULATOR HEXR-RELATED"/>
    <property type="match status" value="1"/>
</dbReference>
<dbReference type="Proteomes" id="UP001223079">
    <property type="component" value="Unassembled WGS sequence"/>
</dbReference>
<dbReference type="RefSeq" id="WP_307122590.1">
    <property type="nucleotide sequence ID" value="NZ_JAUSTM010000029.1"/>
</dbReference>
<name>A0ABT9YUP6_9STRE</name>
<comment type="caution">
    <text evidence="2">The sequence shown here is derived from an EMBL/GenBank/DDBJ whole genome shotgun (WGS) entry which is preliminary data.</text>
</comment>
<dbReference type="InterPro" id="IPR000281">
    <property type="entry name" value="HTH_RpiR"/>
</dbReference>
<proteinExistence type="predicted"/>
<sequence length="236" mass="26887">MSLAVLVQEKARHLSELDWDIYHYIEEADLSGLTIQEVAAACHVSTTTIFRFCQKLGLSGFSELKASLKLQAKLTDSEQDYPKLYHQIIDYIHSYDTTSLFQALTERKTVYLFAQTDKELRVAKVIERIFLQSQLSLFILPNPQALEACLKKGEASVLWVIKIDGKSNLPVIALAPQTMSSFYTLVMTDTQHPSILYDDLLLIPTIDKARFPYAEPILTPFLLAVEILFLKFRLLQ</sequence>
<dbReference type="InterPro" id="IPR047640">
    <property type="entry name" value="RpiR-like"/>
</dbReference>
<dbReference type="PANTHER" id="PTHR30514">
    <property type="entry name" value="GLUCOKINASE"/>
    <property type="match status" value="1"/>
</dbReference>
<organism evidence="2 3">
    <name type="scientific">Streptococcus moroccensis</name>
    <dbReference type="NCBI Taxonomy" id="1451356"/>
    <lineage>
        <taxon>Bacteria</taxon>
        <taxon>Bacillati</taxon>
        <taxon>Bacillota</taxon>
        <taxon>Bacilli</taxon>
        <taxon>Lactobacillales</taxon>
        <taxon>Streptococcaceae</taxon>
        <taxon>Streptococcus</taxon>
    </lineage>
</organism>
<dbReference type="Gene3D" id="1.10.10.10">
    <property type="entry name" value="Winged helix-like DNA-binding domain superfamily/Winged helix DNA-binding domain"/>
    <property type="match status" value="1"/>
</dbReference>
<dbReference type="InterPro" id="IPR036388">
    <property type="entry name" value="WH-like_DNA-bd_sf"/>
</dbReference>
<feature type="domain" description="HTH rpiR-type" evidence="1">
    <location>
        <begin position="1"/>
        <end position="75"/>
    </location>
</feature>
<dbReference type="PROSITE" id="PS51071">
    <property type="entry name" value="HTH_RPIR"/>
    <property type="match status" value="1"/>
</dbReference>
<dbReference type="SUPFAM" id="SSF46689">
    <property type="entry name" value="Homeodomain-like"/>
    <property type="match status" value="1"/>
</dbReference>
<dbReference type="Pfam" id="PF01418">
    <property type="entry name" value="HTH_6"/>
    <property type="match status" value="1"/>
</dbReference>
<evidence type="ECO:0000259" key="1">
    <source>
        <dbReference type="PROSITE" id="PS51071"/>
    </source>
</evidence>